<evidence type="ECO:0000256" key="5">
    <source>
        <dbReference type="ARBA" id="ARBA00022734"/>
    </source>
</evidence>
<dbReference type="InterPro" id="IPR018378">
    <property type="entry name" value="C-type_lectin_CS"/>
</dbReference>
<dbReference type="InterPro" id="IPR013806">
    <property type="entry name" value="Kringle-like"/>
</dbReference>
<evidence type="ECO:0000256" key="6">
    <source>
        <dbReference type="ARBA" id="ARBA00022737"/>
    </source>
</evidence>
<dbReference type="InterPro" id="IPR000562">
    <property type="entry name" value="FN_type2_dom"/>
</dbReference>
<feature type="compositionally biased region" description="Pro residues" evidence="13">
    <location>
        <begin position="691"/>
        <end position="701"/>
    </location>
</feature>
<dbReference type="FunFam" id="2.10.10.10:FF:000001">
    <property type="entry name" value="Fibronectin 1a isoform 1"/>
    <property type="match status" value="1"/>
</dbReference>
<dbReference type="Pfam" id="PF00059">
    <property type="entry name" value="Lectin_C"/>
    <property type="match status" value="8"/>
</dbReference>
<feature type="domain" description="C-type lectin" evidence="15">
    <location>
        <begin position="281"/>
        <end position="397"/>
    </location>
</feature>
<feature type="disulfide bond" evidence="12">
    <location>
        <begin position="224"/>
        <end position="250"/>
    </location>
</feature>
<organism evidence="17 18">
    <name type="scientific">Hemibagrus wyckioides</name>
    <dbReference type="NCBI Taxonomy" id="337641"/>
    <lineage>
        <taxon>Eukaryota</taxon>
        <taxon>Metazoa</taxon>
        <taxon>Chordata</taxon>
        <taxon>Craniata</taxon>
        <taxon>Vertebrata</taxon>
        <taxon>Euteleostomi</taxon>
        <taxon>Actinopterygii</taxon>
        <taxon>Neopterygii</taxon>
        <taxon>Teleostei</taxon>
        <taxon>Ostariophysi</taxon>
        <taxon>Siluriformes</taxon>
        <taxon>Bagridae</taxon>
        <taxon>Hemibagrus</taxon>
    </lineage>
</organism>
<feature type="domain" description="C-type lectin" evidence="15">
    <location>
        <begin position="1299"/>
        <end position="1413"/>
    </location>
</feature>
<evidence type="ECO:0008006" key="19">
    <source>
        <dbReference type="Google" id="ProtNLM"/>
    </source>
</evidence>
<evidence type="ECO:0000256" key="3">
    <source>
        <dbReference type="ARBA" id="ARBA00022692"/>
    </source>
</evidence>
<keyword evidence="4" id="KW-0732">Signal</keyword>
<dbReference type="EMBL" id="JAHKSW010000002">
    <property type="protein sequence ID" value="KAG7334843.1"/>
    <property type="molecule type" value="Genomic_DNA"/>
</dbReference>
<dbReference type="SUPFAM" id="SSF56436">
    <property type="entry name" value="C-type lectin-like"/>
    <property type="match status" value="8"/>
</dbReference>
<evidence type="ECO:0000256" key="2">
    <source>
        <dbReference type="ARBA" id="ARBA00022583"/>
    </source>
</evidence>
<evidence type="ECO:0000256" key="12">
    <source>
        <dbReference type="PROSITE-ProRule" id="PRU00479"/>
    </source>
</evidence>
<name>A0A9D3P8K2_9TELE</name>
<dbReference type="PROSITE" id="PS00023">
    <property type="entry name" value="FN2_1"/>
    <property type="match status" value="1"/>
</dbReference>
<dbReference type="SMART" id="SM00034">
    <property type="entry name" value="CLECT"/>
    <property type="match status" value="8"/>
</dbReference>
<feature type="disulfide bond" evidence="12">
    <location>
        <begin position="238"/>
        <end position="265"/>
    </location>
</feature>
<protein>
    <recommendedName>
        <fullName evidence="19">C-type mannose receptor 2</fullName>
    </recommendedName>
</protein>
<reference evidence="17 18" key="1">
    <citation type="submission" date="2021-06" db="EMBL/GenBank/DDBJ databases">
        <title>Chromosome-level genome assembly of the red-tail catfish (Hemibagrus wyckioides).</title>
        <authorList>
            <person name="Shao F."/>
        </authorList>
    </citation>
    <scope>NUCLEOTIDE SEQUENCE [LARGE SCALE GENOMIC DNA]</scope>
    <source>
        <strain evidence="17">EC202008001</strain>
        <tissue evidence="17">Blood</tissue>
    </source>
</reference>
<dbReference type="PROSITE" id="PS50231">
    <property type="entry name" value="RICIN_B_LECTIN"/>
    <property type="match status" value="1"/>
</dbReference>
<keyword evidence="8 14" id="KW-0472">Membrane</keyword>
<evidence type="ECO:0000259" key="15">
    <source>
        <dbReference type="PROSITE" id="PS50041"/>
    </source>
</evidence>
<evidence type="ECO:0000256" key="8">
    <source>
        <dbReference type="ARBA" id="ARBA00023136"/>
    </source>
</evidence>
<dbReference type="CDD" id="cd03590">
    <property type="entry name" value="CLECT_DC-SIGN_like"/>
    <property type="match status" value="1"/>
</dbReference>
<dbReference type="PROSITE" id="PS50041">
    <property type="entry name" value="C_TYPE_LECTIN_2"/>
    <property type="match status" value="8"/>
</dbReference>
<dbReference type="CDD" id="cd00037">
    <property type="entry name" value="CLECT"/>
    <property type="match status" value="7"/>
</dbReference>
<evidence type="ECO:0000256" key="1">
    <source>
        <dbReference type="ARBA" id="ARBA00004167"/>
    </source>
</evidence>
<keyword evidence="18" id="KW-1185">Reference proteome</keyword>
<keyword evidence="11" id="KW-0325">Glycoprotein</keyword>
<dbReference type="InterPro" id="IPR001304">
    <property type="entry name" value="C-type_lectin-like"/>
</dbReference>
<dbReference type="Gene3D" id="2.10.10.10">
    <property type="entry name" value="Fibronectin, type II, collagen-binding"/>
    <property type="match status" value="1"/>
</dbReference>
<dbReference type="Gene3D" id="3.10.100.10">
    <property type="entry name" value="Mannose-Binding Protein A, subunit A"/>
    <property type="match status" value="8"/>
</dbReference>
<dbReference type="FunFam" id="3.10.100.10:FF:000020">
    <property type="entry name" value="Mannose receptor C type 2"/>
    <property type="match status" value="1"/>
</dbReference>
<dbReference type="PROSITE" id="PS00615">
    <property type="entry name" value="C_TYPE_LECTIN_1"/>
    <property type="match status" value="3"/>
</dbReference>
<proteinExistence type="predicted"/>
<feature type="region of interest" description="Disordered" evidence="13">
    <location>
        <begin position="683"/>
        <end position="707"/>
    </location>
</feature>
<evidence type="ECO:0000256" key="4">
    <source>
        <dbReference type="ARBA" id="ARBA00022729"/>
    </source>
</evidence>
<keyword evidence="6" id="KW-0677">Repeat</keyword>
<feature type="domain" description="C-type lectin" evidence="15">
    <location>
        <begin position="1160"/>
        <end position="1262"/>
    </location>
</feature>
<feature type="transmembrane region" description="Helical" evidence="14">
    <location>
        <begin position="1439"/>
        <end position="1461"/>
    </location>
</feature>
<dbReference type="SUPFAM" id="SSF50370">
    <property type="entry name" value="Ricin B-like lectins"/>
    <property type="match status" value="1"/>
</dbReference>
<evidence type="ECO:0000256" key="13">
    <source>
        <dbReference type="SAM" id="MobiDB-lite"/>
    </source>
</evidence>
<gene>
    <name evidence="17" type="ORF">KOW79_001439</name>
</gene>
<accession>A0A9D3P8K2</accession>
<dbReference type="Gene3D" id="2.80.10.50">
    <property type="match status" value="1"/>
</dbReference>
<evidence type="ECO:0000256" key="9">
    <source>
        <dbReference type="ARBA" id="ARBA00023157"/>
    </source>
</evidence>
<dbReference type="PRINTS" id="PR00013">
    <property type="entry name" value="FNTYPEII"/>
</dbReference>
<dbReference type="GO" id="GO:0006897">
    <property type="term" value="P:endocytosis"/>
    <property type="evidence" value="ECO:0007669"/>
    <property type="project" value="UniProtKB-KW"/>
</dbReference>
<dbReference type="Pfam" id="PF24562">
    <property type="entry name" value="CysR_MRC2_N"/>
    <property type="match status" value="1"/>
</dbReference>
<feature type="domain" description="C-type lectin" evidence="15">
    <location>
        <begin position="1008"/>
        <end position="1130"/>
    </location>
</feature>
<dbReference type="InterPro" id="IPR036943">
    <property type="entry name" value="FN_type2_sf"/>
</dbReference>
<evidence type="ECO:0000259" key="16">
    <source>
        <dbReference type="PROSITE" id="PS51092"/>
    </source>
</evidence>
<keyword evidence="9 12" id="KW-1015">Disulfide bond</keyword>
<dbReference type="GO" id="GO:0016020">
    <property type="term" value="C:membrane"/>
    <property type="evidence" value="ECO:0007669"/>
    <property type="project" value="UniProtKB-SubCell"/>
</dbReference>
<dbReference type="FunFam" id="3.10.100.10:FF:000018">
    <property type="entry name" value="Mannose receptor, C type 2"/>
    <property type="match status" value="1"/>
</dbReference>
<dbReference type="InterPro" id="IPR035992">
    <property type="entry name" value="Ricin_B-like_lectins"/>
</dbReference>
<feature type="domain" description="C-type lectin" evidence="15">
    <location>
        <begin position="427"/>
        <end position="543"/>
    </location>
</feature>
<dbReference type="SUPFAM" id="SSF57440">
    <property type="entry name" value="Kringle-like"/>
    <property type="match status" value="1"/>
</dbReference>
<feature type="domain" description="C-type lectin" evidence="15">
    <location>
        <begin position="715"/>
        <end position="838"/>
    </location>
</feature>
<evidence type="ECO:0000313" key="17">
    <source>
        <dbReference type="EMBL" id="KAG7334843.1"/>
    </source>
</evidence>
<dbReference type="InterPro" id="IPR016186">
    <property type="entry name" value="C-type_lectin-like/link_sf"/>
</dbReference>
<dbReference type="InterPro" id="IPR016187">
    <property type="entry name" value="CTDL_fold"/>
</dbReference>
<dbReference type="InterPro" id="IPR050111">
    <property type="entry name" value="C-type_lectin/snaclec_domain"/>
</dbReference>
<keyword evidence="3 14" id="KW-0812">Transmembrane</keyword>
<evidence type="ECO:0000256" key="7">
    <source>
        <dbReference type="ARBA" id="ARBA00022989"/>
    </source>
</evidence>
<keyword evidence="7 14" id="KW-1133">Transmembrane helix</keyword>
<feature type="region of interest" description="Disordered" evidence="13">
    <location>
        <begin position="1465"/>
        <end position="1484"/>
    </location>
</feature>
<feature type="domain" description="C-type lectin" evidence="15">
    <location>
        <begin position="861"/>
        <end position="980"/>
    </location>
</feature>
<comment type="subcellular location">
    <subcellularLocation>
        <location evidence="1">Membrane</location>
        <topology evidence="1">Single-pass membrane protein</topology>
    </subcellularLocation>
</comment>
<sequence length="1504" mass="170180">MKPAAAVLGMEYSFPDSEQICFISQSSRTAGMHDQEKTKSARRDVLHICRCTLYLLLLCLEPKIALTAHESDSDTFAFFHEGVRGCLAVRDHALYLTTSCDGDAQLWKWVTRNRLFNLGSSLCLGVKVGNGSASSALPRLSVYRCDREPPLVRWSWSCSKFLDDLSTYLPNPNPPRDDRNVSAARASPLAASTRWKLYGDEQDLCAKTYREIYTIQGNSHGHPCYLPFLYDGHWFHSCTSVGREDGHLWCATTHDYGKDERWGFCPVKSADCETFWDTDSLMDNCYQFNFQATLSWEEARTSCKQQGAELLSVTKVEEQSYINGFLTGYSSTLWMGLNDLDLNGGWQWSDSAPLKYLNWEADQPDHESDQNCGVIRTESSGRWQNRDCSMALPYICKKRPNATLDPFTTDSWTDDGGYQCDIGWQNFQAGCYRLNLEKLDWNYAEKSCQKMDAHLVSIHTLPELEFINMHMKRDVEELWIGLHDTLMQMNFVWTDHTPVTFTFWHPFEPNNFLNTQEDCVTMWGPEGRWNDNPCNSSLPSICKKAAQKTDGPTQDHGCRQGWKWHNPACFWVGEESVTFNNARRVCASYNATLAVINNRFEQAFVNSLVFGRSDDRFWLGLHNQNSTGLFRWLTGEQLTYTNWNRDQPAPFKGGCVAMATGHATGLWEVKDCASTRSKYICRQDKGSSFSPSPPQPQPTPPLTGSCPPEWKSSSTLHYCYRVFHAGDLEKKLTWIQAHMYCQKHGAELVSFGTPEEETFVFRVLHETFGEEEDHEQHWLWIGISRRISDSWTWSDGTAVSYQNFGRGPYSSALCGAANVADMNWVKADCNSELDWLCKIPKGKTEVEPEPAEDSGLDWVDFQEAQYKLFEHRTTWGQAQRICSWFGASLVSIHSASEKQFLASTLRKMARIDSDLWWIGLHTFENDGRFRWSDHSVLNYVSWGLGQPRPLTRDRKCAHISASKGEWADKKCHLDMPYVCKRVNVTGTPPPTPAPPLIPAGCPDGWSPFLHKCYKVFGKEEMTRKTWSDARMVCQSQGATLATVPTHIEQAFLVTLLPNTSFHLWLGLTSDSQGHFKWAEPGLLSYTNWGPGEPVNNSGQNKNPTNCVVLLHISPHRTTGMWASRGCESEKHGYICMKNKDTAIPPGVDPLPPVPEGQLEFKGKQYRLLQARLDWEGAVHVCESVNGSLASVRDPQQQAYLTLLLNALRKPAWIALHSDGGRGYRWLGEEEVTFSNWRDGEPNLMAGCGHMTTSGQWTMSSCNIKLDATICELNTERADHRWMYPGHCRQTVGDWAWIPFKNSCYAFNLNQLRLQHDAEHTCKKVGAELLSVLDENENGFVWEHIQSYQEQAHGAWLGMTFNPKGGSLQWPDSSVVEYTNWEQQDGNLSMLSANSCFWVQSNTGLWKPGSCKNRTHGVICKQPRGLGATVVAADVDHLPALVLILLAVLVLIALIVGGVYLYRRRSPGSSGSYEGARYSRTNLTPSEEAEKNILVSDMELNEQGE</sequence>
<dbReference type="PROSITE" id="PS51092">
    <property type="entry name" value="FN2_2"/>
    <property type="match status" value="1"/>
</dbReference>
<keyword evidence="2" id="KW-0254">Endocytosis</keyword>
<dbReference type="OrthoDB" id="5858677at2759"/>
<dbReference type="PANTHER" id="PTHR22803">
    <property type="entry name" value="MANNOSE, PHOSPHOLIPASE, LECTIN RECEPTOR RELATED"/>
    <property type="match status" value="1"/>
</dbReference>
<dbReference type="InterPro" id="IPR033989">
    <property type="entry name" value="CD209-like_CTLD"/>
</dbReference>
<dbReference type="Pfam" id="PF00040">
    <property type="entry name" value="fn2"/>
    <property type="match status" value="1"/>
</dbReference>
<evidence type="ECO:0000256" key="10">
    <source>
        <dbReference type="ARBA" id="ARBA00023170"/>
    </source>
</evidence>
<dbReference type="GO" id="GO:0030246">
    <property type="term" value="F:carbohydrate binding"/>
    <property type="evidence" value="ECO:0007669"/>
    <property type="project" value="UniProtKB-KW"/>
</dbReference>
<keyword evidence="10" id="KW-0675">Receptor</keyword>
<evidence type="ECO:0000256" key="11">
    <source>
        <dbReference type="ARBA" id="ARBA00023180"/>
    </source>
</evidence>
<dbReference type="CDD" id="cd00062">
    <property type="entry name" value="FN2"/>
    <property type="match status" value="1"/>
</dbReference>
<comment type="caution">
    <text evidence="17">The sequence shown here is derived from an EMBL/GenBank/DDBJ whole genome shotgun (WGS) entry which is preliminary data.</text>
</comment>
<dbReference type="SMART" id="SM00059">
    <property type="entry name" value="FN2"/>
    <property type="match status" value="1"/>
</dbReference>
<evidence type="ECO:0000256" key="14">
    <source>
        <dbReference type="SAM" id="Phobius"/>
    </source>
</evidence>
<feature type="domain" description="Fibronectin type-II" evidence="16">
    <location>
        <begin position="219"/>
        <end position="267"/>
    </location>
</feature>
<dbReference type="Proteomes" id="UP000824219">
    <property type="component" value="Linkage Group LG02"/>
</dbReference>
<feature type="domain" description="C-type lectin" evidence="15">
    <location>
        <begin position="565"/>
        <end position="672"/>
    </location>
</feature>
<dbReference type="InterPro" id="IPR000772">
    <property type="entry name" value="Ricin_B_lectin"/>
</dbReference>
<evidence type="ECO:0000313" key="18">
    <source>
        <dbReference type="Proteomes" id="UP000824219"/>
    </source>
</evidence>
<keyword evidence="5" id="KW-0430">Lectin</keyword>